<dbReference type="AlphaFoldDB" id="A0A2H3JP66"/>
<organism evidence="1 2">
    <name type="scientific">Wolfiporia cocos (strain MD-104)</name>
    <name type="common">Brown rot fungus</name>
    <dbReference type="NCBI Taxonomy" id="742152"/>
    <lineage>
        <taxon>Eukaryota</taxon>
        <taxon>Fungi</taxon>
        <taxon>Dikarya</taxon>
        <taxon>Basidiomycota</taxon>
        <taxon>Agaricomycotina</taxon>
        <taxon>Agaricomycetes</taxon>
        <taxon>Polyporales</taxon>
        <taxon>Phaeolaceae</taxon>
        <taxon>Wolfiporia</taxon>
    </lineage>
</organism>
<dbReference type="EMBL" id="KB468135">
    <property type="protein sequence ID" value="PCH43285.1"/>
    <property type="molecule type" value="Genomic_DNA"/>
</dbReference>
<name>A0A2H3JP66_WOLCO</name>
<reference evidence="1 2" key="1">
    <citation type="journal article" date="2012" name="Science">
        <title>The Paleozoic origin of enzymatic lignin decomposition reconstructed from 31 fungal genomes.</title>
        <authorList>
            <person name="Floudas D."/>
            <person name="Binder M."/>
            <person name="Riley R."/>
            <person name="Barry K."/>
            <person name="Blanchette R.A."/>
            <person name="Henrissat B."/>
            <person name="Martinez A.T."/>
            <person name="Otillar R."/>
            <person name="Spatafora J.W."/>
            <person name="Yadav J.S."/>
            <person name="Aerts A."/>
            <person name="Benoit I."/>
            <person name="Boyd A."/>
            <person name="Carlson A."/>
            <person name="Copeland A."/>
            <person name="Coutinho P.M."/>
            <person name="de Vries R.P."/>
            <person name="Ferreira P."/>
            <person name="Findley K."/>
            <person name="Foster B."/>
            <person name="Gaskell J."/>
            <person name="Glotzer D."/>
            <person name="Gorecki P."/>
            <person name="Heitman J."/>
            <person name="Hesse C."/>
            <person name="Hori C."/>
            <person name="Igarashi K."/>
            <person name="Jurgens J.A."/>
            <person name="Kallen N."/>
            <person name="Kersten P."/>
            <person name="Kohler A."/>
            <person name="Kuees U."/>
            <person name="Kumar T.K.A."/>
            <person name="Kuo A."/>
            <person name="LaButti K."/>
            <person name="Larrondo L.F."/>
            <person name="Lindquist E."/>
            <person name="Ling A."/>
            <person name="Lombard V."/>
            <person name="Lucas S."/>
            <person name="Lundell T."/>
            <person name="Martin R."/>
            <person name="McLaughlin D.J."/>
            <person name="Morgenstern I."/>
            <person name="Morin E."/>
            <person name="Murat C."/>
            <person name="Nagy L.G."/>
            <person name="Nolan M."/>
            <person name="Ohm R.A."/>
            <person name="Patyshakuliyeva A."/>
            <person name="Rokas A."/>
            <person name="Ruiz-Duenas F.J."/>
            <person name="Sabat G."/>
            <person name="Salamov A."/>
            <person name="Samejima M."/>
            <person name="Schmutz J."/>
            <person name="Slot J.C."/>
            <person name="St John F."/>
            <person name="Stenlid J."/>
            <person name="Sun H."/>
            <person name="Sun S."/>
            <person name="Syed K."/>
            <person name="Tsang A."/>
            <person name="Wiebenga A."/>
            <person name="Young D."/>
            <person name="Pisabarro A."/>
            <person name="Eastwood D.C."/>
            <person name="Martin F."/>
            <person name="Cullen D."/>
            <person name="Grigoriev I.V."/>
            <person name="Hibbett D.S."/>
        </authorList>
    </citation>
    <scope>NUCLEOTIDE SEQUENCE [LARGE SCALE GENOMIC DNA]</scope>
    <source>
        <strain evidence="1 2">MD-104</strain>
    </source>
</reference>
<evidence type="ECO:0000313" key="1">
    <source>
        <dbReference type="EMBL" id="PCH43285.1"/>
    </source>
</evidence>
<accession>A0A2H3JP66</accession>
<sequence length="138" mass="15374">MSSALNSSGAMSSRGAPALQAYRKSFSSINVSNEKNASSEAHRDGWSSEIRNKINKYQGTIERFLEEIVPSDEPYTPARRLGNPFGALDDGLITCKTDMYDPLVEGLNKLGSRFDTARRVTFYNSSLKDSKDPYSHWV</sequence>
<protein>
    <submittedName>
        <fullName evidence="1">Uncharacterized protein</fullName>
    </submittedName>
</protein>
<evidence type="ECO:0000313" key="2">
    <source>
        <dbReference type="Proteomes" id="UP000218811"/>
    </source>
</evidence>
<proteinExistence type="predicted"/>
<keyword evidence="2" id="KW-1185">Reference proteome</keyword>
<dbReference type="STRING" id="742152.A0A2H3JP66"/>
<dbReference type="Proteomes" id="UP000218811">
    <property type="component" value="Unassembled WGS sequence"/>
</dbReference>
<gene>
    <name evidence="1" type="ORF">WOLCODRAFT_18273</name>
</gene>